<dbReference type="VEuPathDB" id="VectorBase:AQUA014496"/>
<evidence type="ECO:0000313" key="2">
    <source>
        <dbReference type="Proteomes" id="UP000076407"/>
    </source>
</evidence>
<organism evidence="1 2">
    <name type="scientific">Anopheles quadriannulatus</name>
    <name type="common">Mosquito</name>
    <dbReference type="NCBI Taxonomy" id="34691"/>
    <lineage>
        <taxon>Eukaryota</taxon>
        <taxon>Metazoa</taxon>
        <taxon>Ecdysozoa</taxon>
        <taxon>Arthropoda</taxon>
        <taxon>Hexapoda</taxon>
        <taxon>Insecta</taxon>
        <taxon>Pterygota</taxon>
        <taxon>Neoptera</taxon>
        <taxon>Endopterygota</taxon>
        <taxon>Diptera</taxon>
        <taxon>Nematocera</taxon>
        <taxon>Culicoidea</taxon>
        <taxon>Culicidae</taxon>
        <taxon>Anophelinae</taxon>
        <taxon>Anopheles</taxon>
    </lineage>
</organism>
<keyword evidence="2" id="KW-1185">Reference proteome</keyword>
<protein>
    <submittedName>
        <fullName evidence="1">Uncharacterized protein</fullName>
    </submittedName>
</protein>
<evidence type="ECO:0000313" key="1">
    <source>
        <dbReference type="EnsemblMetazoa" id="AQUA014496-PA"/>
    </source>
</evidence>
<proteinExistence type="predicted"/>
<dbReference type="EnsemblMetazoa" id="AQUA014496-RA">
    <property type="protein sequence ID" value="AQUA014496-PA"/>
    <property type="gene ID" value="AQUA014496"/>
</dbReference>
<reference evidence="1" key="1">
    <citation type="submission" date="2020-05" db="UniProtKB">
        <authorList>
            <consortium name="EnsemblMetazoa"/>
        </authorList>
    </citation>
    <scope>IDENTIFICATION</scope>
    <source>
        <strain evidence="1">SANGQUA</strain>
    </source>
</reference>
<dbReference type="AlphaFoldDB" id="A0A182XRM3"/>
<accession>A0A182XRM3</accession>
<name>A0A182XRM3_ANOQN</name>
<dbReference type="Proteomes" id="UP000076407">
    <property type="component" value="Unassembled WGS sequence"/>
</dbReference>
<sequence>MCGLCTGRSLEQRSAGLIDGSVGCSNGRRHLTSSALFTVRKLVLPSMRKSGIAVCVYVQSPRVRA</sequence>